<feature type="domain" description="ENPP1-3/EXOG-like endonuclease/phosphodiesterase" evidence="12">
    <location>
        <begin position="62"/>
        <end position="252"/>
    </location>
</feature>
<evidence type="ECO:0000313" key="14">
    <source>
        <dbReference type="EMBL" id="OEY93703.1"/>
    </source>
</evidence>
<organism evidence="14 15">
    <name type="scientific">Acinetobacter qingfengensis</name>
    <dbReference type="NCBI Taxonomy" id="1262585"/>
    <lineage>
        <taxon>Bacteria</taxon>
        <taxon>Pseudomonadati</taxon>
        <taxon>Pseudomonadota</taxon>
        <taxon>Gammaproteobacteria</taxon>
        <taxon>Moraxellales</taxon>
        <taxon>Moraxellaceae</taxon>
        <taxon>Acinetobacter</taxon>
    </lineage>
</organism>
<dbReference type="Gene3D" id="3.40.570.10">
    <property type="entry name" value="Extracellular Endonuclease, subunit A"/>
    <property type="match status" value="1"/>
</dbReference>
<feature type="active site" description="Proton acceptor" evidence="8">
    <location>
        <position position="124"/>
    </location>
</feature>
<dbReference type="InterPro" id="IPR040255">
    <property type="entry name" value="Non-specific_endonuclease"/>
</dbReference>
<dbReference type="PANTHER" id="PTHR13966">
    <property type="entry name" value="ENDONUCLEASE RELATED"/>
    <property type="match status" value="1"/>
</dbReference>
<dbReference type="InterPro" id="IPR001604">
    <property type="entry name" value="Endo_G_ENPP1-like_dom"/>
</dbReference>
<keyword evidence="7" id="KW-0460">Magnesium</keyword>
<feature type="binding site" evidence="9">
    <location>
        <position position="154"/>
    </location>
    <ligand>
        <name>Mg(2+)</name>
        <dbReference type="ChEBI" id="CHEBI:18420"/>
        <note>catalytic</note>
    </ligand>
</feature>
<keyword evidence="5 10" id="KW-0255">Endonuclease</keyword>
<dbReference type="SMART" id="SM00892">
    <property type="entry name" value="Endonuclease_NS"/>
    <property type="match status" value="1"/>
</dbReference>
<dbReference type="PANTHER" id="PTHR13966:SF5">
    <property type="entry name" value="ENDONUCLEASE G, MITOCHONDRIAL"/>
    <property type="match status" value="1"/>
</dbReference>
<dbReference type="SMART" id="SM00477">
    <property type="entry name" value="NUC"/>
    <property type="match status" value="1"/>
</dbReference>
<dbReference type="EMBL" id="MKKK01000045">
    <property type="protein sequence ID" value="OEY93703.1"/>
    <property type="molecule type" value="Genomic_DNA"/>
</dbReference>
<comment type="similarity">
    <text evidence="2 10">Belongs to the DNA/RNA non-specific endonuclease family.</text>
</comment>
<feature type="compositionally biased region" description="Basic and acidic residues" evidence="11">
    <location>
        <begin position="306"/>
        <end position="319"/>
    </location>
</feature>
<dbReference type="Pfam" id="PF01223">
    <property type="entry name" value="Endonuclease_NS"/>
    <property type="match status" value="1"/>
</dbReference>
<dbReference type="InterPro" id="IPR044925">
    <property type="entry name" value="His-Me_finger_sf"/>
</dbReference>
<dbReference type="PROSITE" id="PS01070">
    <property type="entry name" value="NUCLEASE_NON_SPEC"/>
    <property type="match status" value="1"/>
</dbReference>
<keyword evidence="15" id="KW-1185">Reference proteome</keyword>
<dbReference type="EC" id="3.1.30.-" evidence="10"/>
<feature type="region of interest" description="Disordered" evidence="11">
    <location>
        <begin position="306"/>
        <end position="326"/>
    </location>
</feature>
<dbReference type="STRING" id="1262585.BJI46_04470"/>
<evidence type="ECO:0000256" key="9">
    <source>
        <dbReference type="PIRSR" id="PIRSR640255-2"/>
    </source>
</evidence>
<evidence type="ECO:0000256" key="10">
    <source>
        <dbReference type="RuleBase" id="RU366055"/>
    </source>
</evidence>
<keyword evidence="6 10" id="KW-0378">Hydrolase</keyword>
<dbReference type="GO" id="GO:0046872">
    <property type="term" value="F:metal ion binding"/>
    <property type="evidence" value="ECO:0007669"/>
    <property type="project" value="UniProtKB-KW"/>
</dbReference>
<evidence type="ECO:0000259" key="12">
    <source>
        <dbReference type="SMART" id="SM00477"/>
    </source>
</evidence>
<evidence type="ECO:0000256" key="11">
    <source>
        <dbReference type="SAM" id="MobiDB-lite"/>
    </source>
</evidence>
<evidence type="ECO:0000259" key="13">
    <source>
        <dbReference type="SMART" id="SM00892"/>
    </source>
</evidence>
<evidence type="ECO:0000256" key="4">
    <source>
        <dbReference type="ARBA" id="ARBA00022723"/>
    </source>
</evidence>
<dbReference type="InterPro" id="IPR018524">
    <property type="entry name" value="DNA/RNA_endonuclease_AS"/>
</dbReference>
<dbReference type="GO" id="GO:0004519">
    <property type="term" value="F:endonuclease activity"/>
    <property type="evidence" value="ECO:0007669"/>
    <property type="project" value="UniProtKB-UniRule"/>
</dbReference>
<accession>A0A1E7R370</accession>
<dbReference type="InterPro" id="IPR020821">
    <property type="entry name" value="ENPP1-3/EXOG-like_nuc-like"/>
</dbReference>
<dbReference type="RefSeq" id="WP_070070513.1">
    <property type="nucleotide sequence ID" value="NZ_MKKK01000045.1"/>
</dbReference>
<dbReference type="AlphaFoldDB" id="A0A1E7R370"/>
<feature type="domain" description="DNA/RNA non-specific endonuclease/pyrophosphatase/phosphodiesterase" evidence="13">
    <location>
        <begin position="61"/>
        <end position="252"/>
    </location>
</feature>
<dbReference type="GO" id="GO:0016787">
    <property type="term" value="F:hydrolase activity"/>
    <property type="evidence" value="ECO:0007669"/>
    <property type="project" value="UniProtKB-KW"/>
</dbReference>
<protein>
    <recommendedName>
        <fullName evidence="10">Endonuclease</fullName>
        <ecNumber evidence="10">3.1.30.-</ecNumber>
    </recommendedName>
</protein>
<sequence>MKKTAISVSAVIATIMGWMITNFSSGNGLTLQPKLCLNQFYQDAAPELMNEKLKQNTYPLCFNSFTLNYSGISRTPLWVAEYLTPERLASKIPREDSFHEENRLPSDVRSLLSDYRSSGYDRGHMAPNGDMPDKTSQYDSFSLANIIPQTPENNQNTWREIEESVRSMVSKYKVEAYVVTGPIYASKTVKYIKKGHAVLVPSQVYKAIYFPQTGMASAYIANNDQSKTAEVISICALEEKTGINIFPRLEEARKRQVFSLPLQARQVTIKRQPDYVKTDLASQCANTPDDQQIKDTQQLFVMNTSEEKSLGTSHQEHRGTSTGQSQQSNINLIIETLLEWLKQHGK</sequence>
<dbReference type="SUPFAM" id="SSF54060">
    <property type="entry name" value="His-Me finger endonucleases"/>
    <property type="match status" value="1"/>
</dbReference>
<reference evidence="14 15" key="1">
    <citation type="submission" date="2016-09" db="EMBL/GenBank/DDBJ databases">
        <authorList>
            <person name="Capua I."/>
            <person name="De Benedictis P."/>
            <person name="Joannis T."/>
            <person name="Lombin L.H."/>
            <person name="Cattoli G."/>
        </authorList>
    </citation>
    <scope>NUCLEOTIDE SEQUENCE [LARGE SCALE GENOMIC DNA]</scope>
    <source>
        <strain evidence="14 15">ANC 4671</strain>
    </source>
</reference>
<name>A0A1E7R370_9GAMM</name>
<evidence type="ECO:0000256" key="8">
    <source>
        <dbReference type="PIRSR" id="PIRSR640255-1"/>
    </source>
</evidence>
<evidence type="ECO:0000256" key="1">
    <source>
        <dbReference type="ARBA" id="ARBA00001946"/>
    </source>
</evidence>
<dbReference type="InterPro" id="IPR044929">
    <property type="entry name" value="DNA/RNA_non-sp_Endonuclease_sf"/>
</dbReference>
<evidence type="ECO:0000256" key="2">
    <source>
        <dbReference type="ARBA" id="ARBA00010052"/>
    </source>
</evidence>
<comment type="cofactor">
    <cofactor evidence="1 10">
        <name>Mg(2+)</name>
        <dbReference type="ChEBI" id="CHEBI:18420"/>
    </cofactor>
</comment>
<evidence type="ECO:0000256" key="7">
    <source>
        <dbReference type="ARBA" id="ARBA00022842"/>
    </source>
</evidence>
<evidence type="ECO:0000256" key="3">
    <source>
        <dbReference type="ARBA" id="ARBA00022722"/>
    </source>
</evidence>
<dbReference type="GO" id="GO:0003676">
    <property type="term" value="F:nucleic acid binding"/>
    <property type="evidence" value="ECO:0007669"/>
    <property type="project" value="InterPro"/>
</dbReference>
<comment type="caution">
    <text evidence="14">The sequence shown here is derived from an EMBL/GenBank/DDBJ whole genome shotgun (WGS) entry which is preliminary data.</text>
</comment>
<evidence type="ECO:0000256" key="6">
    <source>
        <dbReference type="ARBA" id="ARBA00022801"/>
    </source>
</evidence>
<proteinExistence type="inferred from homology"/>
<dbReference type="Proteomes" id="UP000185895">
    <property type="component" value="Unassembled WGS sequence"/>
</dbReference>
<evidence type="ECO:0000313" key="15">
    <source>
        <dbReference type="Proteomes" id="UP000185895"/>
    </source>
</evidence>
<keyword evidence="3 10" id="KW-0540">Nuclease</keyword>
<evidence type="ECO:0000256" key="5">
    <source>
        <dbReference type="ARBA" id="ARBA00022759"/>
    </source>
</evidence>
<gene>
    <name evidence="14" type="ORF">BJI46_04470</name>
</gene>
<dbReference type="OrthoDB" id="9811262at2"/>
<keyword evidence="4 9" id="KW-0479">Metal-binding</keyword>